<dbReference type="Proteomes" id="UP000317982">
    <property type="component" value="Unassembled WGS sequence"/>
</dbReference>
<organism evidence="2 3">
    <name type="scientific">Cryptosporangium phraense</name>
    <dbReference type="NCBI Taxonomy" id="2593070"/>
    <lineage>
        <taxon>Bacteria</taxon>
        <taxon>Bacillati</taxon>
        <taxon>Actinomycetota</taxon>
        <taxon>Actinomycetes</taxon>
        <taxon>Cryptosporangiales</taxon>
        <taxon>Cryptosporangiaceae</taxon>
        <taxon>Cryptosporangium</taxon>
    </lineage>
</organism>
<evidence type="ECO:0000313" key="3">
    <source>
        <dbReference type="Proteomes" id="UP000317982"/>
    </source>
</evidence>
<dbReference type="RefSeq" id="WP_142708870.1">
    <property type="nucleotide sequence ID" value="NZ_VIRS01000035.1"/>
</dbReference>
<sequence>MFLHAYTAVVSRAAVRMDALKARSERGATAVEYGLLAALIAAVIVTTVLALGGKINTAFSKINANLT</sequence>
<dbReference type="Pfam" id="PF04964">
    <property type="entry name" value="Flp_Fap"/>
    <property type="match status" value="1"/>
</dbReference>
<keyword evidence="1" id="KW-0472">Membrane</keyword>
<dbReference type="EMBL" id="VIRS01000035">
    <property type="protein sequence ID" value="TQS40726.1"/>
    <property type="molecule type" value="Genomic_DNA"/>
</dbReference>
<protein>
    <submittedName>
        <fullName evidence="2">Flp family type IVb pilin</fullName>
    </submittedName>
</protein>
<reference evidence="2 3" key="1">
    <citation type="submission" date="2019-07" db="EMBL/GenBank/DDBJ databases">
        <title>Cryptosporangium phraense sp. nov., isolated from plant litter.</title>
        <authorList>
            <person name="Suriyachadkun C."/>
        </authorList>
    </citation>
    <scope>NUCLEOTIDE SEQUENCE [LARGE SCALE GENOMIC DNA]</scope>
    <source>
        <strain evidence="2 3">A-T 5661</strain>
    </source>
</reference>
<proteinExistence type="predicted"/>
<keyword evidence="1" id="KW-0812">Transmembrane</keyword>
<dbReference type="OrthoDB" id="5121461at2"/>
<name>A0A545AHD3_9ACTN</name>
<keyword evidence="1" id="KW-1133">Transmembrane helix</keyword>
<accession>A0A545AHD3</accession>
<evidence type="ECO:0000313" key="2">
    <source>
        <dbReference type="EMBL" id="TQS40726.1"/>
    </source>
</evidence>
<evidence type="ECO:0000256" key="1">
    <source>
        <dbReference type="SAM" id="Phobius"/>
    </source>
</evidence>
<comment type="caution">
    <text evidence="2">The sequence shown here is derived from an EMBL/GenBank/DDBJ whole genome shotgun (WGS) entry which is preliminary data.</text>
</comment>
<keyword evidence="3" id="KW-1185">Reference proteome</keyword>
<dbReference type="InterPro" id="IPR007047">
    <property type="entry name" value="Flp_Fap"/>
</dbReference>
<dbReference type="AlphaFoldDB" id="A0A545AHD3"/>
<dbReference type="InParanoid" id="A0A545AHD3"/>
<gene>
    <name evidence="2" type="ORF">FL583_33345</name>
</gene>
<feature type="transmembrane region" description="Helical" evidence="1">
    <location>
        <begin position="33"/>
        <end position="52"/>
    </location>
</feature>